<dbReference type="EMBL" id="CAMAPF010000165">
    <property type="protein sequence ID" value="CAH9110013.1"/>
    <property type="molecule type" value="Genomic_DNA"/>
</dbReference>
<dbReference type="Proteomes" id="UP001152523">
    <property type="component" value="Unassembled WGS sequence"/>
</dbReference>
<feature type="domain" description="DYW" evidence="4">
    <location>
        <begin position="826"/>
        <end position="918"/>
    </location>
</feature>
<dbReference type="InterPro" id="IPR011990">
    <property type="entry name" value="TPR-like_helical_dom_sf"/>
</dbReference>
<organism evidence="5 6">
    <name type="scientific">Cuscuta epithymum</name>
    <dbReference type="NCBI Taxonomy" id="186058"/>
    <lineage>
        <taxon>Eukaryota</taxon>
        <taxon>Viridiplantae</taxon>
        <taxon>Streptophyta</taxon>
        <taxon>Embryophyta</taxon>
        <taxon>Tracheophyta</taxon>
        <taxon>Spermatophyta</taxon>
        <taxon>Magnoliopsida</taxon>
        <taxon>eudicotyledons</taxon>
        <taxon>Gunneridae</taxon>
        <taxon>Pentapetalae</taxon>
        <taxon>asterids</taxon>
        <taxon>lamiids</taxon>
        <taxon>Solanales</taxon>
        <taxon>Convolvulaceae</taxon>
        <taxon>Cuscuteae</taxon>
        <taxon>Cuscuta</taxon>
        <taxon>Cuscuta subgen. Cuscuta</taxon>
    </lineage>
</organism>
<dbReference type="InterPro" id="IPR002885">
    <property type="entry name" value="PPR_rpt"/>
</dbReference>
<feature type="repeat" description="PPR" evidence="3">
    <location>
        <begin position="268"/>
        <end position="302"/>
    </location>
</feature>
<protein>
    <recommendedName>
        <fullName evidence="4">DYW domain-containing protein</fullName>
    </recommendedName>
</protein>
<gene>
    <name evidence="5" type="ORF">CEPIT_LOCUS18989</name>
</gene>
<name>A0AAV0DZI0_9ASTE</name>
<dbReference type="Pfam" id="PF13041">
    <property type="entry name" value="PPR_2"/>
    <property type="match status" value="4"/>
</dbReference>
<comment type="caution">
    <text evidence="5">The sequence shown here is derived from an EMBL/GenBank/DDBJ whole genome shotgun (WGS) entry which is preliminary data.</text>
</comment>
<accession>A0AAV0DZI0</accession>
<feature type="repeat" description="PPR" evidence="3">
    <location>
        <begin position="370"/>
        <end position="400"/>
    </location>
</feature>
<dbReference type="GO" id="GO:0009451">
    <property type="term" value="P:RNA modification"/>
    <property type="evidence" value="ECO:0007669"/>
    <property type="project" value="InterPro"/>
</dbReference>
<feature type="repeat" description="PPR" evidence="3">
    <location>
        <begin position="166"/>
        <end position="200"/>
    </location>
</feature>
<dbReference type="NCBIfam" id="TIGR00756">
    <property type="entry name" value="PPR"/>
    <property type="match status" value="6"/>
</dbReference>
<dbReference type="InterPro" id="IPR032867">
    <property type="entry name" value="DYW_dom"/>
</dbReference>
<comment type="similarity">
    <text evidence="1">Belongs to the PPR family. PCMP-H subfamily.</text>
</comment>
<dbReference type="GO" id="GO:0008270">
    <property type="term" value="F:zinc ion binding"/>
    <property type="evidence" value="ECO:0007669"/>
    <property type="project" value="InterPro"/>
</dbReference>
<dbReference type="Gene3D" id="1.25.40.10">
    <property type="entry name" value="Tetratricopeptide repeat domain"/>
    <property type="match status" value="6"/>
</dbReference>
<dbReference type="FunFam" id="1.25.40.10:FF:002102">
    <property type="entry name" value="Pentatricopeptide repeat-containing protein103"/>
    <property type="match status" value="1"/>
</dbReference>
<sequence length="918" mass="102859">MVYSFEHLSSWTYTGLVWVWVSMAASNHPPPTVIPASTFLHASTLNHHHRPLSAFLRPQIPPISFHSVLKPKKKSNHVSIQQTLFHSAPLVNSSLLRHSEPHTIDYADLLKLSVRKGDVYITTIVHAAVLKLEEDTQMSNALIFAYLKLGLVNHAHHVFGSILHPDIKSYSALISGFAKFNRESQAMELFFEMRSSGIEPNEYSFVALLTACIRSHKLELGLQVHALVMKMGYLGCIHVFNALMGLYSKCGSLDFVIELFDNSLSKRDTVSWNTVISGLVKESMYDRTFEMFSDMQKNDSVRVDDITLSTLLTACYECSAVSKGQELHAHALRIGYEGNMSVNNALIKFYTRCGNINNVMALFKKMPVKDVITWNEMITAYMGSGLVDSAEKLFNQLPEKNVVLYNALLAGFCQNGEGLKAMDLFCRMIEKSLELSTFTLASLANACGLIMERESSEQIHGFILKSGLGSNNLHVQSALLDMCIRCERMEDAEKIFCRMPMEHDRLIDLTSMICGYAQNGKAEEAISLFCEMMFNKGLSLVIDEVASATVLGVCGTLGLHNLGKNLHCYSMKSGFLCDVTVGNAIISMYAKCGELGDAVKGFQLMSTRNLVSWNSLLAGYALHRRGDEALDTWAQMETLGIAPDSFTCLLVLRAYRYTARNLVNTCQSFFFSIESAYGVIPGSDHYACLVSVLGHWGALDEAEGIIERMPFEPDASVWRALLDSCRIHSNPTIGKRVMKKFLCIEPQDPSTFILKSNLYSASGRWKCSETVREEMKGKGFQKIPGRSWINHDNRLHSFLARDKSHSQSKDIYSGLEILLLECMKAGYVPDTSYVLHEVEEYQKKNFLLYHSSKLAVTYGLLMMKPGTPVLVMKNILLCGDCHTFFKFASTVTRREIRVRDNSGFHLFLNGNCSCGDRW</sequence>
<evidence type="ECO:0000256" key="3">
    <source>
        <dbReference type="PROSITE-ProRule" id="PRU00708"/>
    </source>
</evidence>
<dbReference type="Pfam" id="PF14432">
    <property type="entry name" value="DYW_deaminase"/>
    <property type="match status" value="1"/>
</dbReference>
<proteinExistence type="inferred from homology"/>
<dbReference type="InterPro" id="IPR046960">
    <property type="entry name" value="PPR_At4g14850-like_plant"/>
</dbReference>
<dbReference type="PANTHER" id="PTHR47926">
    <property type="entry name" value="PENTATRICOPEPTIDE REPEAT-CONTAINING PROTEIN"/>
    <property type="match status" value="1"/>
</dbReference>
<dbReference type="FunFam" id="1.25.40.10:FF:000679">
    <property type="entry name" value="Pentatricopeptide repeat-containing protein At5g03800"/>
    <property type="match status" value="1"/>
</dbReference>
<dbReference type="InterPro" id="IPR046848">
    <property type="entry name" value="E_motif"/>
</dbReference>
<dbReference type="AlphaFoldDB" id="A0AAV0DZI0"/>
<dbReference type="PANTHER" id="PTHR47926:SF512">
    <property type="entry name" value="REPEAT (PPR) SUPERFAMILY PROTEIN, PUTATIVE-RELATED"/>
    <property type="match status" value="1"/>
</dbReference>
<keyword evidence="6" id="KW-1185">Reference proteome</keyword>
<dbReference type="Pfam" id="PF01535">
    <property type="entry name" value="PPR"/>
    <property type="match status" value="4"/>
</dbReference>
<evidence type="ECO:0000313" key="6">
    <source>
        <dbReference type="Proteomes" id="UP001152523"/>
    </source>
</evidence>
<keyword evidence="2" id="KW-0677">Repeat</keyword>
<feature type="repeat" description="PPR" evidence="3">
    <location>
        <begin position="609"/>
        <end position="643"/>
    </location>
</feature>
<feature type="repeat" description="PPR" evidence="3">
    <location>
        <begin position="401"/>
        <end position="435"/>
    </location>
</feature>
<evidence type="ECO:0000313" key="5">
    <source>
        <dbReference type="EMBL" id="CAH9110013.1"/>
    </source>
</evidence>
<reference evidence="5" key="1">
    <citation type="submission" date="2022-07" db="EMBL/GenBank/DDBJ databases">
        <authorList>
            <person name="Macas J."/>
            <person name="Novak P."/>
            <person name="Neumann P."/>
        </authorList>
    </citation>
    <scope>NUCLEOTIDE SEQUENCE</scope>
</reference>
<feature type="repeat" description="PPR" evidence="3">
    <location>
        <begin position="505"/>
        <end position="540"/>
    </location>
</feature>
<evidence type="ECO:0000256" key="2">
    <source>
        <dbReference type="ARBA" id="ARBA00022737"/>
    </source>
</evidence>
<dbReference type="FunFam" id="1.25.40.10:FF:000073">
    <property type="entry name" value="Pentatricopeptide repeat-containing protein chloroplastic"/>
    <property type="match status" value="1"/>
</dbReference>
<dbReference type="PROSITE" id="PS51375">
    <property type="entry name" value="PPR"/>
    <property type="match status" value="6"/>
</dbReference>
<dbReference type="GO" id="GO:0003723">
    <property type="term" value="F:RNA binding"/>
    <property type="evidence" value="ECO:0007669"/>
    <property type="project" value="InterPro"/>
</dbReference>
<dbReference type="Pfam" id="PF20431">
    <property type="entry name" value="E_motif"/>
    <property type="match status" value="1"/>
</dbReference>
<evidence type="ECO:0000259" key="4">
    <source>
        <dbReference type="Pfam" id="PF14432"/>
    </source>
</evidence>
<evidence type="ECO:0000256" key="1">
    <source>
        <dbReference type="ARBA" id="ARBA00006643"/>
    </source>
</evidence>